<dbReference type="EMBL" id="ANIZ01001015">
    <property type="protein sequence ID" value="ETI50526.1"/>
    <property type="molecule type" value="Genomic_DNA"/>
</dbReference>
<proteinExistence type="predicted"/>
<comment type="caution">
    <text evidence="3">The sequence shown here is derived from an EMBL/GenBank/DDBJ whole genome shotgun (WGS) entry which is preliminary data.</text>
</comment>
<dbReference type="OrthoDB" id="113078at2759"/>
<evidence type="ECO:0000313" key="4">
    <source>
        <dbReference type="Proteomes" id="UP000018721"/>
    </source>
</evidence>
<reference evidence="3 4" key="1">
    <citation type="submission" date="2013-11" db="EMBL/GenBank/DDBJ databases">
        <title>The Genome Sequence of Phytophthora parasitica P1569.</title>
        <authorList>
            <consortium name="The Broad Institute Genomics Platform"/>
            <person name="Russ C."/>
            <person name="Tyler B."/>
            <person name="Panabieres F."/>
            <person name="Shan W."/>
            <person name="Tripathy S."/>
            <person name="Grunwald N."/>
            <person name="Machado M."/>
            <person name="Johnson C.S."/>
            <person name="Arredondo F."/>
            <person name="Hong C."/>
            <person name="Coffey M."/>
            <person name="Young S.K."/>
            <person name="Zeng Q."/>
            <person name="Gargeya S."/>
            <person name="Fitzgerald M."/>
            <person name="Abouelleil A."/>
            <person name="Alvarado L."/>
            <person name="Chapman S.B."/>
            <person name="Gainer-Dewar J."/>
            <person name="Goldberg J."/>
            <person name="Griggs A."/>
            <person name="Gujja S."/>
            <person name="Hansen M."/>
            <person name="Howarth C."/>
            <person name="Imamovic A."/>
            <person name="Ireland A."/>
            <person name="Larimer J."/>
            <person name="McCowan C."/>
            <person name="Murphy C."/>
            <person name="Pearson M."/>
            <person name="Poon T.W."/>
            <person name="Priest M."/>
            <person name="Roberts A."/>
            <person name="Saif S."/>
            <person name="Shea T."/>
            <person name="Sykes S."/>
            <person name="Wortman J."/>
            <person name="Nusbaum C."/>
            <person name="Birren B."/>
        </authorList>
    </citation>
    <scope>NUCLEOTIDE SEQUENCE [LARGE SCALE GENOMIC DNA]</scope>
    <source>
        <strain evidence="3 4">P1569</strain>
    </source>
</reference>
<dbReference type="eggNOG" id="ENOG502RGYU">
    <property type="taxonomic scope" value="Eukaryota"/>
</dbReference>
<protein>
    <submittedName>
        <fullName evidence="3">Uncharacterized protein</fullName>
    </submittedName>
</protein>
<gene>
    <name evidence="3" type="ORF">F443_05955</name>
</gene>
<evidence type="ECO:0000313" key="3">
    <source>
        <dbReference type="EMBL" id="ETI50526.1"/>
    </source>
</evidence>
<keyword evidence="2" id="KW-0472">Membrane</keyword>
<feature type="compositionally biased region" description="Acidic residues" evidence="1">
    <location>
        <begin position="228"/>
        <end position="237"/>
    </location>
</feature>
<keyword evidence="2" id="KW-1133">Transmembrane helix</keyword>
<keyword evidence="4" id="KW-1185">Reference proteome</keyword>
<feature type="region of interest" description="Disordered" evidence="1">
    <location>
        <begin position="187"/>
        <end position="253"/>
    </location>
</feature>
<evidence type="ECO:0000256" key="2">
    <source>
        <dbReference type="SAM" id="Phobius"/>
    </source>
</evidence>
<feature type="compositionally biased region" description="Polar residues" evidence="1">
    <location>
        <begin position="217"/>
        <end position="227"/>
    </location>
</feature>
<organism evidence="3 4">
    <name type="scientific">Phytophthora nicotianae P1569</name>
    <dbReference type="NCBI Taxonomy" id="1317065"/>
    <lineage>
        <taxon>Eukaryota</taxon>
        <taxon>Sar</taxon>
        <taxon>Stramenopiles</taxon>
        <taxon>Oomycota</taxon>
        <taxon>Peronosporomycetes</taxon>
        <taxon>Peronosporales</taxon>
        <taxon>Peronosporaceae</taxon>
        <taxon>Phytophthora</taxon>
    </lineage>
</organism>
<dbReference type="AlphaFoldDB" id="V9FHF6"/>
<name>V9FHF6_PHYNI</name>
<feature type="transmembrane region" description="Helical" evidence="2">
    <location>
        <begin position="265"/>
        <end position="283"/>
    </location>
</feature>
<dbReference type="Proteomes" id="UP000018721">
    <property type="component" value="Unassembled WGS sequence"/>
</dbReference>
<feature type="non-terminal residue" evidence="3">
    <location>
        <position position="1"/>
    </location>
</feature>
<dbReference type="HOGENOM" id="CLU_971800_0_0_1"/>
<sequence length="287" mass="31773">GVTVRRFLLRTYSGIIPTHMVKLFELIKNVVSCLEKNMVLFEKKTRQQVEEKRGTFSLDPLAAIHDYEATGSLLNLQCRPQELHQGHSKSREAFYCSSTGHCNMNAVFRFVAVLFLLSTNVDAFTFEQRVPRSSLLERHLQREDNESEVTDFLTEVAAVMMKDNPDTEDFSKFAMFIEALAARASFSGGPPFSSNESSANDRTREEESSFPDVGSDLTPSPKLSSMSDETDVIDQNDDSASGDLKGAIDGDATMTDGKNLAVTELPSGIVVSIIAMTTLALFLEMMN</sequence>
<evidence type="ECO:0000256" key="1">
    <source>
        <dbReference type="SAM" id="MobiDB-lite"/>
    </source>
</evidence>
<accession>V9FHF6</accession>
<keyword evidence="2" id="KW-0812">Transmembrane</keyword>